<dbReference type="EMBL" id="JAVDYG010000001">
    <property type="protein sequence ID" value="MDR7364595.1"/>
    <property type="molecule type" value="Genomic_DNA"/>
</dbReference>
<sequence>MRIPTLPVSAADVLRGLATHRVLVGVLLLPTFLGALVVWSLGDRAEETERIPAAVVNLDKPVLEKGEQPVAAGRALAAGLTKPTGKQDPTLGWTLTDAEDASKGLADGDYYAVITIPEGFSRQIYRSLHGTAPAKARIQVRSNTASSALIGRISDQVARVSADELGQRVTTSYLGQVFKQTGEIGPKLGQAADGADKLADGSRKLSSGTQSLADGLGTLASGADRLSSGNDELASGASRLAKGTGTAASGGDRLADGLARLDAGTNSLPRDTDRLADGAKQLSDGVVPYTRIVSGWARACADPIILARAPQLCVATERAAGPGDRNAEQLASGSRRLAAGTRRLADAMPALESGIDAAASGARQLASGLVRLEGGTTKLAGGADELASGASQLASGARKASSGASQLASGGEKLGHGSTQLASGLQKGASQVPAYDAQEGRDLARVIAAPVAARAATVGETPDGATQLAPGAIAFVLWLGAFVTYLVRPALPTWLLGRATSASRVSLGGLRPGVLVGAVQAVLLYVALLALGADFGSPGLTLVLMLVAAAGFAAVNQGLVAVFGRRRGWIASIAFAGLQLAALGGVIPVDTAPEPLQLLNDVLPMTQAADALAVSVLDGPGSVLGSAAVVVLWALVAFGATVLAARKAQQLDVHELVVEERERELELA</sequence>
<reference evidence="7 8" key="1">
    <citation type="submission" date="2023-07" db="EMBL/GenBank/DDBJ databases">
        <title>Sequencing the genomes of 1000 actinobacteria strains.</title>
        <authorList>
            <person name="Klenk H.-P."/>
        </authorList>
    </citation>
    <scope>NUCLEOTIDE SEQUENCE [LARGE SCALE GENOMIC DNA]</scope>
    <source>
        <strain evidence="7 8">DSM 19426</strain>
    </source>
</reference>
<dbReference type="RefSeq" id="WP_310306393.1">
    <property type="nucleotide sequence ID" value="NZ_BAAAPS010000006.1"/>
</dbReference>
<dbReference type="InterPro" id="IPR013525">
    <property type="entry name" value="ABC2_TM"/>
</dbReference>
<dbReference type="PANTHER" id="PTHR43077">
    <property type="entry name" value="TRANSPORT PERMEASE YVFS-RELATED"/>
    <property type="match status" value="1"/>
</dbReference>
<evidence type="ECO:0000256" key="3">
    <source>
        <dbReference type="ARBA" id="ARBA00022989"/>
    </source>
</evidence>
<keyword evidence="2 5" id="KW-0812">Transmembrane</keyword>
<feature type="transmembrane region" description="Helical" evidence="5">
    <location>
        <begin position="468"/>
        <end position="487"/>
    </location>
</feature>
<dbReference type="Pfam" id="PF12698">
    <property type="entry name" value="ABC2_membrane_3"/>
    <property type="match status" value="1"/>
</dbReference>
<feature type="transmembrane region" description="Helical" evidence="5">
    <location>
        <begin position="21"/>
        <end position="42"/>
    </location>
</feature>
<keyword evidence="4 5" id="KW-0472">Membrane</keyword>
<comment type="caution">
    <text evidence="7">The sequence shown here is derived from an EMBL/GenBank/DDBJ whole genome shotgun (WGS) entry which is preliminary data.</text>
</comment>
<feature type="transmembrane region" description="Helical" evidence="5">
    <location>
        <begin position="539"/>
        <end position="562"/>
    </location>
</feature>
<protein>
    <submittedName>
        <fullName evidence="7">Membrane protein</fullName>
    </submittedName>
</protein>
<organism evidence="7 8">
    <name type="scientific">Nocardioides marmoribigeumensis</name>
    <dbReference type="NCBI Taxonomy" id="433649"/>
    <lineage>
        <taxon>Bacteria</taxon>
        <taxon>Bacillati</taxon>
        <taxon>Actinomycetota</taxon>
        <taxon>Actinomycetes</taxon>
        <taxon>Propionibacteriales</taxon>
        <taxon>Nocardioidaceae</taxon>
        <taxon>Nocardioides</taxon>
    </lineage>
</organism>
<evidence type="ECO:0000313" key="8">
    <source>
        <dbReference type="Proteomes" id="UP001183648"/>
    </source>
</evidence>
<dbReference type="Proteomes" id="UP001183648">
    <property type="component" value="Unassembled WGS sequence"/>
</dbReference>
<proteinExistence type="predicted"/>
<dbReference type="InterPro" id="IPR017500">
    <property type="entry name" value="Phage_infect_YhgE_N"/>
</dbReference>
<gene>
    <name evidence="7" type="ORF">J2S63_004148</name>
</gene>
<evidence type="ECO:0000259" key="6">
    <source>
        <dbReference type="Pfam" id="PF12698"/>
    </source>
</evidence>
<dbReference type="Gene3D" id="1.10.287.950">
    <property type="entry name" value="Methyl-accepting chemotaxis protein"/>
    <property type="match status" value="1"/>
</dbReference>
<dbReference type="SUPFAM" id="SSF101967">
    <property type="entry name" value="Adhesin YadA, collagen-binding domain"/>
    <property type="match status" value="2"/>
</dbReference>
<dbReference type="Gene3D" id="3.40.1710.10">
    <property type="entry name" value="abc type-2 transporter like domain"/>
    <property type="match status" value="1"/>
</dbReference>
<evidence type="ECO:0000256" key="2">
    <source>
        <dbReference type="ARBA" id="ARBA00022692"/>
    </source>
</evidence>
<keyword evidence="3 5" id="KW-1133">Transmembrane helix</keyword>
<feature type="transmembrane region" description="Helical" evidence="5">
    <location>
        <begin position="508"/>
        <end position="533"/>
    </location>
</feature>
<evidence type="ECO:0000313" key="7">
    <source>
        <dbReference type="EMBL" id="MDR7364595.1"/>
    </source>
</evidence>
<keyword evidence="8" id="KW-1185">Reference proteome</keyword>
<feature type="transmembrane region" description="Helical" evidence="5">
    <location>
        <begin position="623"/>
        <end position="645"/>
    </location>
</feature>
<dbReference type="NCBIfam" id="TIGR03057">
    <property type="entry name" value="xxxLxxG_by_4"/>
    <property type="match status" value="3"/>
</dbReference>
<dbReference type="NCBIfam" id="TIGR03061">
    <property type="entry name" value="pip_yhgE_Nterm"/>
    <property type="match status" value="1"/>
</dbReference>
<evidence type="ECO:0000256" key="4">
    <source>
        <dbReference type="ARBA" id="ARBA00023136"/>
    </source>
</evidence>
<evidence type="ECO:0000256" key="5">
    <source>
        <dbReference type="SAM" id="Phobius"/>
    </source>
</evidence>
<comment type="subcellular location">
    <subcellularLocation>
        <location evidence="1">Membrane</location>
        <topology evidence="1">Multi-pass membrane protein</topology>
    </subcellularLocation>
</comment>
<dbReference type="PANTHER" id="PTHR43077:SF5">
    <property type="entry name" value="PHAGE INFECTION PROTEIN"/>
    <property type="match status" value="1"/>
</dbReference>
<feature type="transmembrane region" description="Helical" evidence="5">
    <location>
        <begin position="569"/>
        <end position="589"/>
    </location>
</feature>
<evidence type="ECO:0000256" key="1">
    <source>
        <dbReference type="ARBA" id="ARBA00004141"/>
    </source>
</evidence>
<dbReference type="InterPro" id="IPR051328">
    <property type="entry name" value="T7SS_ABC-Transporter"/>
</dbReference>
<feature type="domain" description="ABC-2 type transporter transmembrane" evidence="6">
    <location>
        <begin position="22"/>
        <end position="158"/>
    </location>
</feature>
<dbReference type="InterPro" id="IPR023908">
    <property type="entry name" value="xxxLxxG_rpt"/>
</dbReference>
<name>A0ABU2C1V1_9ACTN</name>
<accession>A0ABU2C1V1</accession>
<dbReference type="InterPro" id="IPR011049">
    <property type="entry name" value="Serralysin-like_metalloprot_C"/>
</dbReference>